<gene>
    <name evidence="3" type="primary">VvCHDh000004_17</name>
    <name evidence="3" type="ORF">CK203_099695</name>
</gene>
<evidence type="ECO:0000259" key="2">
    <source>
        <dbReference type="Pfam" id="PF13966"/>
    </source>
</evidence>
<feature type="compositionally biased region" description="Low complexity" evidence="1">
    <location>
        <begin position="493"/>
        <end position="505"/>
    </location>
</feature>
<sequence length="519" mass="59291">MPKIVAKRLEKLQRDFLWGGGSLQRKVHLINWEVVCTQKEKGGLGIWKIDLLNKALLGKWIWRFAFEKDNLWKRVIGVKYGQKGFGWRTKEAHGTFGVGVWKEIMKEANWCWDSIKFKVGKGTRIKFWIDQWCGNAALSQNFPQLFALAVHRNATVNEVWDSSLGQGEEDSVFSKGGGHGIFGLKDAYNLLVVPNACAFPNKCIWVDKVPTKVVFFAWEATWGKILTLDRLKKRGWQLLNHCFLCGCEEENVNHILLHCIVVRVLWEIVLALFGVQWVFPESVKEVLFSWRDPFVGKKRKKIWNSILLCIFWMGVHWRGVLFALRLFGVASGDLRVETPQQNGMSMRKYHRLLEIMLLFLVISKSPLSTLYLKMFGTPLHGESYVKEESLTPSFTLPILIVTNDEHSPPWMLPFVSMFHFLSTQMTPRRGESYSEGESLTPSFPVPILIVSDGNGYPIKDTLVKSGDIDTNERELKVYSRQKKGPSNVVSQEPCPSSGNNFGPPSSKVFDIDVDLPIVR</sequence>
<organism evidence="3 4">
    <name type="scientific">Vitis vinifera</name>
    <name type="common">Grape</name>
    <dbReference type="NCBI Taxonomy" id="29760"/>
    <lineage>
        <taxon>Eukaryota</taxon>
        <taxon>Viridiplantae</taxon>
        <taxon>Streptophyta</taxon>
        <taxon>Embryophyta</taxon>
        <taxon>Tracheophyta</taxon>
        <taxon>Spermatophyta</taxon>
        <taxon>Magnoliopsida</taxon>
        <taxon>eudicotyledons</taxon>
        <taxon>Gunneridae</taxon>
        <taxon>Pentapetalae</taxon>
        <taxon>rosids</taxon>
        <taxon>Vitales</taxon>
        <taxon>Vitaceae</taxon>
        <taxon>Viteae</taxon>
        <taxon>Vitis</taxon>
    </lineage>
</organism>
<dbReference type="EMBL" id="QGNW01001061">
    <property type="protein sequence ID" value="RVW57231.1"/>
    <property type="molecule type" value="Genomic_DNA"/>
</dbReference>
<dbReference type="Pfam" id="PF13966">
    <property type="entry name" value="zf-RVT"/>
    <property type="match status" value="1"/>
</dbReference>
<dbReference type="PANTHER" id="PTHR33116:SF78">
    <property type="entry name" value="OS12G0587133 PROTEIN"/>
    <property type="match status" value="1"/>
</dbReference>
<comment type="caution">
    <text evidence="3">The sequence shown here is derived from an EMBL/GenBank/DDBJ whole genome shotgun (WGS) entry which is preliminary data.</text>
</comment>
<accession>A0A438FB98</accession>
<feature type="region of interest" description="Disordered" evidence="1">
    <location>
        <begin position="478"/>
        <end position="505"/>
    </location>
</feature>
<protein>
    <submittedName>
        <fullName evidence="3">Putative ribonuclease H protein</fullName>
    </submittedName>
</protein>
<dbReference type="PANTHER" id="PTHR33116">
    <property type="entry name" value="REVERSE TRANSCRIPTASE ZINC-BINDING DOMAIN-CONTAINING PROTEIN-RELATED-RELATED"/>
    <property type="match status" value="1"/>
</dbReference>
<dbReference type="AlphaFoldDB" id="A0A438FB98"/>
<reference evidence="3 4" key="1">
    <citation type="journal article" date="2018" name="PLoS Genet.">
        <title>Population sequencing reveals clonal diversity and ancestral inbreeding in the grapevine cultivar Chardonnay.</title>
        <authorList>
            <person name="Roach M.J."/>
            <person name="Johnson D.L."/>
            <person name="Bohlmann J."/>
            <person name="van Vuuren H.J."/>
            <person name="Jones S.J."/>
            <person name="Pretorius I.S."/>
            <person name="Schmidt S.A."/>
            <person name="Borneman A.R."/>
        </authorList>
    </citation>
    <scope>NUCLEOTIDE SEQUENCE [LARGE SCALE GENOMIC DNA]</scope>
    <source>
        <strain evidence="4">cv. Chardonnay</strain>
        <tissue evidence="3">Leaf</tissue>
    </source>
</reference>
<proteinExistence type="predicted"/>
<dbReference type="InterPro" id="IPR026960">
    <property type="entry name" value="RVT-Znf"/>
</dbReference>
<name>A0A438FB98_VITVI</name>
<dbReference type="Proteomes" id="UP000288805">
    <property type="component" value="Unassembled WGS sequence"/>
</dbReference>
<evidence type="ECO:0000256" key="1">
    <source>
        <dbReference type="SAM" id="MobiDB-lite"/>
    </source>
</evidence>
<feature type="domain" description="Reverse transcriptase zinc-binding" evidence="2">
    <location>
        <begin position="182"/>
        <end position="266"/>
    </location>
</feature>
<evidence type="ECO:0000313" key="3">
    <source>
        <dbReference type="EMBL" id="RVW57231.1"/>
    </source>
</evidence>
<evidence type="ECO:0000313" key="4">
    <source>
        <dbReference type="Proteomes" id="UP000288805"/>
    </source>
</evidence>